<dbReference type="AlphaFoldDB" id="A0A699LCW2"/>
<protein>
    <submittedName>
        <fullName evidence="2">Uncharacterized protein</fullName>
    </submittedName>
</protein>
<dbReference type="EMBL" id="BKCJ010593836">
    <property type="protein sequence ID" value="GFB28822.1"/>
    <property type="molecule type" value="Genomic_DNA"/>
</dbReference>
<evidence type="ECO:0000313" key="2">
    <source>
        <dbReference type="EMBL" id="GFB28822.1"/>
    </source>
</evidence>
<comment type="caution">
    <text evidence="2">The sequence shown here is derived from an EMBL/GenBank/DDBJ whole genome shotgun (WGS) entry which is preliminary data.</text>
</comment>
<proteinExistence type="predicted"/>
<sequence>MLTKKVVKVVVEKIETIRVPKKKRTEIVIEETGQSEEASDTIDSEETNDEEEGCLIARQTGVVIRRRVHKESDEEDLDHSTKLKGIKTLLLLHNSCEGFGVLLEVPDGPNGSFSSESADSEGFLPTDDEASPDKSDAEKDKVEEERAGKEQLVNNQARKPSQKKRQHNDKDPPADADKDSKKRKRKDYDASSSKKSKEKEESSKEGKAPSKSSKTDKTVNAEDMQWILKN</sequence>
<feature type="compositionally biased region" description="Basic and acidic residues" evidence="1">
    <location>
        <begin position="168"/>
        <end position="180"/>
    </location>
</feature>
<organism evidence="2">
    <name type="scientific">Tanacetum cinerariifolium</name>
    <name type="common">Dalmatian daisy</name>
    <name type="synonym">Chrysanthemum cinerariifolium</name>
    <dbReference type="NCBI Taxonomy" id="118510"/>
    <lineage>
        <taxon>Eukaryota</taxon>
        <taxon>Viridiplantae</taxon>
        <taxon>Streptophyta</taxon>
        <taxon>Embryophyta</taxon>
        <taxon>Tracheophyta</taxon>
        <taxon>Spermatophyta</taxon>
        <taxon>Magnoliopsida</taxon>
        <taxon>eudicotyledons</taxon>
        <taxon>Gunneridae</taxon>
        <taxon>Pentapetalae</taxon>
        <taxon>asterids</taxon>
        <taxon>campanulids</taxon>
        <taxon>Asterales</taxon>
        <taxon>Asteraceae</taxon>
        <taxon>Asteroideae</taxon>
        <taxon>Anthemideae</taxon>
        <taxon>Anthemidinae</taxon>
        <taxon>Tanacetum</taxon>
    </lineage>
</organism>
<feature type="region of interest" description="Disordered" evidence="1">
    <location>
        <begin position="30"/>
        <end position="54"/>
    </location>
</feature>
<feature type="compositionally biased region" description="Acidic residues" evidence="1">
    <location>
        <begin position="33"/>
        <end position="53"/>
    </location>
</feature>
<gene>
    <name evidence="2" type="ORF">Tci_700793</name>
</gene>
<feature type="region of interest" description="Disordered" evidence="1">
    <location>
        <begin position="110"/>
        <end position="230"/>
    </location>
</feature>
<name>A0A699LCW2_TANCI</name>
<accession>A0A699LCW2</accession>
<feature type="compositionally biased region" description="Basic and acidic residues" evidence="1">
    <location>
        <begin position="131"/>
        <end position="149"/>
    </location>
</feature>
<evidence type="ECO:0000256" key="1">
    <source>
        <dbReference type="SAM" id="MobiDB-lite"/>
    </source>
</evidence>
<feature type="compositionally biased region" description="Basic and acidic residues" evidence="1">
    <location>
        <begin position="195"/>
        <end position="220"/>
    </location>
</feature>
<reference evidence="2" key="1">
    <citation type="journal article" date="2019" name="Sci. Rep.">
        <title>Draft genome of Tanacetum cinerariifolium, the natural source of mosquito coil.</title>
        <authorList>
            <person name="Yamashiro T."/>
            <person name="Shiraishi A."/>
            <person name="Satake H."/>
            <person name="Nakayama K."/>
        </authorList>
    </citation>
    <scope>NUCLEOTIDE SEQUENCE</scope>
</reference>